<keyword evidence="2" id="KW-0548">Nucleotidyltransferase</keyword>
<keyword evidence="13" id="KW-0347">Helicase</keyword>
<dbReference type="CDD" id="cd06127">
    <property type="entry name" value="DEDDh"/>
    <property type="match status" value="1"/>
</dbReference>
<dbReference type="SMART" id="SM00479">
    <property type="entry name" value="EXOIII"/>
    <property type="match status" value="1"/>
</dbReference>
<evidence type="ECO:0000256" key="11">
    <source>
        <dbReference type="RuleBase" id="RU364106"/>
    </source>
</evidence>
<dbReference type="Pfam" id="PF13307">
    <property type="entry name" value="Helicase_C_2"/>
    <property type="match status" value="1"/>
</dbReference>
<dbReference type="GO" id="GO:0016818">
    <property type="term" value="F:hydrolase activity, acting on acid anhydrides, in phosphorus-containing anhydrides"/>
    <property type="evidence" value="ECO:0007669"/>
    <property type="project" value="InterPro"/>
</dbReference>
<evidence type="ECO:0000256" key="6">
    <source>
        <dbReference type="ARBA" id="ARBA00022801"/>
    </source>
</evidence>
<accession>A0A1I3CGI8</accession>
<evidence type="ECO:0000256" key="8">
    <source>
        <dbReference type="ARBA" id="ARBA00022840"/>
    </source>
</evidence>
<feature type="domain" description="Helicase ATP-binding" evidence="12">
    <location>
        <begin position="247"/>
        <end position="508"/>
    </location>
</feature>
<gene>
    <name evidence="10 11" type="primary">dinG</name>
    <name evidence="13" type="ORF">SAMN04489868_1188</name>
</gene>
<dbReference type="EC" id="3.1.-.-" evidence="10 11"/>
<dbReference type="InterPro" id="IPR014013">
    <property type="entry name" value="Helic_SF1/SF2_ATP-bd_DinG/Rad3"/>
</dbReference>
<keyword evidence="14" id="KW-1185">Reference proteome</keyword>
<dbReference type="GO" id="GO:0008408">
    <property type="term" value="F:3'-5' exonuclease activity"/>
    <property type="evidence" value="ECO:0007669"/>
    <property type="project" value="UniProtKB-UniRule"/>
</dbReference>
<dbReference type="Proteomes" id="UP000198668">
    <property type="component" value="Unassembled WGS sequence"/>
</dbReference>
<sequence length="932" mass="107694">MKTPTYAVVDIETTGGNVSSGDRIIQFGCALVEDHKVVQQFSIDINPSRKIPKEIEYLTGITTQSVAAAPYFEDVAPTLFQLLEGCIFVAHNIQFDYAFLSNEFERCGLPALTLKGMDTVELAQILLPTEASFSLGDLVASLGLTHERPHQADSDALATAELFLLLSEKVETLPLVTVEKLVELSQHGIMQNQEFFLMHLAEMKRKVKPLPDHLFIKSGLALQKKNSSLPQEDFHERPSFPETLEDKKRLFGSALSIREPQVQMMDEVYRYFSKKETKHYAIEAATGVGKTIGYLLPAAYLASKENPIVISTYTTLLQKQLVTKDVAQVCALLPFELSVAVLKSKSHYLHLMKFESLLNEPIEQKLEAVYRMRVLVWLTETTTGDLDELNLTNYEQAFWNKVKHRGWLDEAKEDKWYEDDFYIHARKQVKKASIIVTNHAFLCHDLIKEQQELPPLQRLIVDEAHHLEEVAVQSTAESLKYYRLQKIFKWLGKKDDEKSFIGQFEAISSRMTEPITHFLDHLEMTSYFLNEEWSFFIDHLLHEARNQKEIRFSGQESTDVFFDPETFQSVSFKKSVKKMISLMEEIIYLSRNITKKMMKEKTVLSSSEQYLLNDFYDLLNEFQQQNNLFRIAFKQKNEQYVTWFSFKEKSPKNSFTIYCNRIDNPQILKKELVDKIPSIVYTGATLQVNDSFLFFEQQIGENNLKTLCLDSPYDYQKQVRFWLPKDLKPIRSLSKEQYAKMIVYYLELLSQNSTENVLVLFTSYDTLQRVYYQLQRNSAFSGRELLAQGISGSRERMLKRFFRSQGSILLGAASFWEGVDLPGRALQVLVVTRLPFDSPDRPFVKAKYQWLEKQHLHPFAAEALPKATLRLKQGLGRLIRSEKDNGILLLLDDRIVSTTYGRSILSAMPKGLHLEEMTAENMQEEIRTFLRE</sequence>
<name>A0A1I3CGI8_9LACT</name>
<dbReference type="InterPro" id="IPR045028">
    <property type="entry name" value="DinG/Rad3-like"/>
</dbReference>
<keyword evidence="1" id="KW-0808">Transferase</keyword>
<dbReference type="SUPFAM" id="SSF52540">
    <property type="entry name" value="P-loop containing nucleoside triphosphate hydrolases"/>
    <property type="match status" value="2"/>
</dbReference>
<dbReference type="Gene3D" id="3.30.420.10">
    <property type="entry name" value="Ribonuclease H-like superfamily/Ribonuclease H"/>
    <property type="match status" value="1"/>
</dbReference>
<dbReference type="InterPro" id="IPR036397">
    <property type="entry name" value="RNaseH_sf"/>
</dbReference>
<evidence type="ECO:0000256" key="3">
    <source>
        <dbReference type="ARBA" id="ARBA00022705"/>
    </source>
</evidence>
<evidence type="ECO:0000256" key="5">
    <source>
        <dbReference type="ARBA" id="ARBA00022741"/>
    </source>
</evidence>
<keyword evidence="5 10" id="KW-0547">Nucleotide-binding</keyword>
<feature type="short sequence motif" description="DEAH box" evidence="10">
    <location>
        <begin position="462"/>
        <end position="465"/>
    </location>
</feature>
<feature type="binding site" evidence="10">
    <location>
        <begin position="284"/>
        <end position="291"/>
    </location>
    <ligand>
        <name>ATP</name>
        <dbReference type="ChEBI" id="CHEBI:30616"/>
    </ligand>
</feature>
<dbReference type="FunFam" id="3.30.420.10:FF:000045">
    <property type="entry name" value="3'-5' exonuclease DinG"/>
    <property type="match status" value="1"/>
</dbReference>
<evidence type="ECO:0000256" key="9">
    <source>
        <dbReference type="ARBA" id="ARBA00022932"/>
    </source>
</evidence>
<evidence type="ECO:0000256" key="7">
    <source>
        <dbReference type="ARBA" id="ARBA00022839"/>
    </source>
</evidence>
<protein>
    <recommendedName>
        <fullName evidence="10 11">3'-5' exonuclease DinG</fullName>
        <ecNumber evidence="10 11">3.1.-.-</ecNumber>
    </recommendedName>
</protein>
<dbReference type="NCBIfam" id="TIGR01407">
    <property type="entry name" value="dinG_rel"/>
    <property type="match status" value="1"/>
</dbReference>
<dbReference type="NCBIfam" id="TIGR00573">
    <property type="entry name" value="dnaq"/>
    <property type="match status" value="1"/>
</dbReference>
<comment type="function">
    <text evidence="10 11">3'-5' exonuclease.</text>
</comment>
<keyword evidence="3" id="KW-0235">DNA replication</keyword>
<dbReference type="InterPro" id="IPR012337">
    <property type="entry name" value="RNaseH-like_sf"/>
</dbReference>
<dbReference type="AlphaFoldDB" id="A0A1I3CGI8"/>
<proteinExistence type="inferred from homology"/>
<evidence type="ECO:0000256" key="2">
    <source>
        <dbReference type="ARBA" id="ARBA00022695"/>
    </source>
</evidence>
<keyword evidence="4 10" id="KW-0540">Nuclease</keyword>
<reference evidence="13 14" key="1">
    <citation type="submission" date="2016-10" db="EMBL/GenBank/DDBJ databases">
        <authorList>
            <person name="de Groot N.N."/>
        </authorList>
    </citation>
    <scope>NUCLEOTIDE SEQUENCE [LARGE SCALE GENOMIC DNA]</scope>
    <source>
        <strain evidence="13 14">DSM 27630</strain>
    </source>
</reference>
<keyword evidence="8 10" id="KW-0067">ATP-binding</keyword>
<dbReference type="Pfam" id="PF00929">
    <property type="entry name" value="RNase_T"/>
    <property type="match status" value="1"/>
</dbReference>
<dbReference type="GO" id="GO:0005524">
    <property type="term" value="F:ATP binding"/>
    <property type="evidence" value="ECO:0007669"/>
    <property type="project" value="UniProtKB-UniRule"/>
</dbReference>
<dbReference type="Gene3D" id="3.40.50.300">
    <property type="entry name" value="P-loop containing nucleotide triphosphate hydrolases"/>
    <property type="match status" value="2"/>
</dbReference>
<evidence type="ECO:0000256" key="10">
    <source>
        <dbReference type="HAMAP-Rule" id="MF_02206"/>
    </source>
</evidence>
<dbReference type="NCBIfam" id="NF005981">
    <property type="entry name" value="PRK08074.1"/>
    <property type="match status" value="1"/>
</dbReference>
<dbReference type="GO" id="GO:0003677">
    <property type="term" value="F:DNA binding"/>
    <property type="evidence" value="ECO:0007669"/>
    <property type="project" value="InterPro"/>
</dbReference>
<dbReference type="PANTHER" id="PTHR11472">
    <property type="entry name" value="DNA REPAIR DEAD HELICASE RAD3/XP-D SUBFAMILY MEMBER"/>
    <property type="match status" value="1"/>
</dbReference>
<dbReference type="SUPFAM" id="SSF53098">
    <property type="entry name" value="Ribonuclease H-like"/>
    <property type="match status" value="1"/>
</dbReference>
<keyword evidence="7 10" id="KW-0269">Exonuclease</keyword>
<dbReference type="InterPro" id="IPR006310">
    <property type="entry name" value="DinG"/>
</dbReference>
<dbReference type="GO" id="GO:0006260">
    <property type="term" value="P:DNA replication"/>
    <property type="evidence" value="ECO:0007669"/>
    <property type="project" value="UniProtKB-KW"/>
</dbReference>
<dbReference type="SMART" id="SM00491">
    <property type="entry name" value="HELICc2"/>
    <property type="match status" value="1"/>
</dbReference>
<evidence type="ECO:0000259" key="12">
    <source>
        <dbReference type="PROSITE" id="PS51193"/>
    </source>
</evidence>
<dbReference type="GO" id="GO:0003678">
    <property type="term" value="F:DNA helicase activity"/>
    <property type="evidence" value="ECO:0007669"/>
    <property type="project" value="TreeGrafter"/>
</dbReference>
<evidence type="ECO:0000313" key="14">
    <source>
        <dbReference type="Proteomes" id="UP000198668"/>
    </source>
</evidence>
<dbReference type="InterPro" id="IPR006555">
    <property type="entry name" value="ATP-dep_Helicase_C"/>
</dbReference>
<keyword evidence="6 10" id="KW-0378">Hydrolase</keyword>
<comment type="similarity">
    <text evidence="10 11">Belongs to the helicase family. DinG subfamily. Type 2 sub-subfamily.</text>
</comment>
<evidence type="ECO:0000256" key="1">
    <source>
        <dbReference type="ARBA" id="ARBA00022679"/>
    </source>
</evidence>
<dbReference type="EMBL" id="FOQE01000018">
    <property type="protein sequence ID" value="SFH73597.1"/>
    <property type="molecule type" value="Genomic_DNA"/>
</dbReference>
<dbReference type="PROSITE" id="PS51193">
    <property type="entry name" value="HELICASE_ATP_BIND_2"/>
    <property type="match status" value="1"/>
</dbReference>
<evidence type="ECO:0000256" key="4">
    <source>
        <dbReference type="ARBA" id="ARBA00022722"/>
    </source>
</evidence>
<evidence type="ECO:0000313" key="13">
    <source>
        <dbReference type="EMBL" id="SFH73597.1"/>
    </source>
</evidence>
<dbReference type="HAMAP" id="MF_02206">
    <property type="entry name" value="DinG_exonucl"/>
    <property type="match status" value="1"/>
</dbReference>
<dbReference type="PANTHER" id="PTHR11472:SF34">
    <property type="entry name" value="REGULATOR OF TELOMERE ELONGATION HELICASE 1"/>
    <property type="match status" value="1"/>
</dbReference>
<dbReference type="GO" id="GO:0003887">
    <property type="term" value="F:DNA-directed DNA polymerase activity"/>
    <property type="evidence" value="ECO:0007669"/>
    <property type="project" value="UniProtKB-KW"/>
</dbReference>
<dbReference type="InterPro" id="IPR014001">
    <property type="entry name" value="Helicase_ATP-bd"/>
</dbReference>
<dbReference type="RefSeq" id="WP_245741869.1">
    <property type="nucleotide sequence ID" value="NZ_FOQE01000018.1"/>
</dbReference>
<dbReference type="InterPro" id="IPR006054">
    <property type="entry name" value="DnaQ"/>
</dbReference>
<dbReference type="InterPro" id="IPR027417">
    <property type="entry name" value="P-loop_NTPase"/>
</dbReference>
<dbReference type="SMART" id="SM00487">
    <property type="entry name" value="DEXDc"/>
    <property type="match status" value="1"/>
</dbReference>
<organism evidence="13 14">
    <name type="scientific">Pisciglobus halotolerans</name>
    <dbReference type="NCBI Taxonomy" id="745365"/>
    <lineage>
        <taxon>Bacteria</taxon>
        <taxon>Bacillati</taxon>
        <taxon>Bacillota</taxon>
        <taxon>Bacilli</taxon>
        <taxon>Lactobacillales</taxon>
        <taxon>Carnobacteriaceae</taxon>
    </lineage>
</organism>
<keyword evidence="9" id="KW-0239">DNA-directed DNA polymerase</keyword>
<dbReference type="InterPro" id="IPR013520">
    <property type="entry name" value="Ribonucl_H"/>
</dbReference>